<dbReference type="EMBL" id="JANPWB010000005">
    <property type="protein sequence ID" value="KAJ1185428.1"/>
    <property type="molecule type" value="Genomic_DNA"/>
</dbReference>
<comment type="caution">
    <text evidence="1">The sequence shown here is derived from an EMBL/GenBank/DDBJ whole genome shotgun (WGS) entry which is preliminary data.</text>
</comment>
<dbReference type="Proteomes" id="UP001066276">
    <property type="component" value="Chromosome 3_1"/>
</dbReference>
<keyword evidence="2" id="KW-1185">Reference proteome</keyword>
<gene>
    <name evidence="1" type="ORF">NDU88_002221</name>
</gene>
<protein>
    <submittedName>
        <fullName evidence="1">Uncharacterized protein</fullName>
    </submittedName>
</protein>
<sequence length="129" mass="14564">MPSQSAFPDACQLPLSSTSMQHFLQALHNTSCRIGVWGLRRTSRSRFASPPAWSVDPGSTQLTVFAWITAAVRAPCQRISVSIGPSRSVFTHFVGPESAQCTFLEQRSSLRILFVRQPRLRCQWRVFWP</sequence>
<name>A0AAV7U9B4_PLEWA</name>
<accession>A0AAV7U9B4</accession>
<evidence type="ECO:0000313" key="1">
    <source>
        <dbReference type="EMBL" id="KAJ1185428.1"/>
    </source>
</evidence>
<evidence type="ECO:0000313" key="2">
    <source>
        <dbReference type="Proteomes" id="UP001066276"/>
    </source>
</evidence>
<reference evidence="1" key="1">
    <citation type="journal article" date="2022" name="bioRxiv">
        <title>Sequencing and chromosome-scale assembly of the giantPleurodeles waltlgenome.</title>
        <authorList>
            <person name="Brown T."/>
            <person name="Elewa A."/>
            <person name="Iarovenko S."/>
            <person name="Subramanian E."/>
            <person name="Araus A.J."/>
            <person name="Petzold A."/>
            <person name="Susuki M."/>
            <person name="Suzuki K.-i.T."/>
            <person name="Hayashi T."/>
            <person name="Toyoda A."/>
            <person name="Oliveira C."/>
            <person name="Osipova E."/>
            <person name="Leigh N.D."/>
            <person name="Simon A."/>
            <person name="Yun M.H."/>
        </authorList>
    </citation>
    <scope>NUCLEOTIDE SEQUENCE</scope>
    <source>
        <strain evidence="1">20211129_DDA</strain>
        <tissue evidence="1">Liver</tissue>
    </source>
</reference>
<organism evidence="1 2">
    <name type="scientific">Pleurodeles waltl</name>
    <name type="common">Iberian ribbed newt</name>
    <dbReference type="NCBI Taxonomy" id="8319"/>
    <lineage>
        <taxon>Eukaryota</taxon>
        <taxon>Metazoa</taxon>
        <taxon>Chordata</taxon>
        <taxon>Craniata</taxon>
        <taxon>Vertebrata</taxon>
        <taxon>Euteleostomi</taxon>
        <taxon>Amphibia</taxon>
        <taxon>Batrachia</taxon>
        <taxon>Caudata</taxon>
        <taxon>Salamandroidea</taxon>
        <taxon>Salamandridae</taxon>
        <taxon>Pleurodelinae</taxon>
        <taxon>Pleurodeles</taxon>
    </lineage>
</organism>
<proteinExistence type="predicted"/>
<dbReference type="AlphaFoldDB" id="A0AAV7U9B4"/>